<dbReference type="RefSeq" id="WP_234986787.1">
    <property type="nucleotide sequence ID" value="NZ_BJXU01000190.1"/>
</dbReference>
<dbReference type="Gene3D" id="2.40.30.170">
    <property type="match status" value="1"/>
</dbReference>
<evidence type="ECO:0000313" key="14">
    <source>
        <dbReference type="Proteomes" id="UP000184123"/>
    </source>
</evidence>
<name>A0A1M7CLH3_9GAMM</name>
<dbReference type="InterPro" id="IPR010129">
    <property type="entry name" value="T1SS_HlyD"/>
</dbReference>
<dbReference type="STRING" id="44933.SAMN05660971_01141"/>
<dbReference type="InterPro" id="IPR058982">
    <property type="entry name" value="Beta-barrel_AprE"/>
</dbReference>
<evidence type="ECO:0000259" key="10">
    <source>
        <dbReference type="Pfam" id="PF25917"/>
    </source>
</evidence>
<dbReference type="Gene3D" id="2.40.50.100">
    <property type="match status" value="1"/>
</dbReference>
<keyword evidence="7 9" id="KW-1133">Transmembrane helix</keyword>
<evidence type="ECO:0000313" key="12">
    <source>
        <dbReference type="EMBL" id="GEN26146.1"/>
    </source>
</evidence>
<comment type="similarity">
    <text evidence="2 9">Belongs to the membrane fusion protein (MFP) (TC 8.A.1) family.</text>
</comment>
<keyword evidence="15" id="KW-1185">Reference proteome</keyword>
<dbReference type="PROSITE" id="PS00543">
    <property type="entry name" value="HLYD_FAMILY"/>
    <property type="match status" value="1"/>
</dbReference>
<sequence>MSMQATQQHLATEKQALEQLRPKAGPRRLSHPVLWLCVLIILGFVAWASWATIEEVTRGDGRVVPLSRMQTIQSLEGGILAELLVRRGDEVARGQPLLRLDDTQFRSAWRETLSQTQVLRAAIARLEAEVLEQESIEFPDTIDPDSELARSERSLFEARRYRLKEAERSIQNEMAVTQQQINILQPLVQRRSVSEMELLKLQQSVASLAGKLAEMRNTYVQDAYSELSSKQAELSAMEQTLLQRNDQLLRTEIHSPVNGRVNEVMINTVGGVIQPGDPIMEITPLEDQLLIETRIRPEDVAFIAPGMPASVKITAYDYTIYGDLSGTVEQISADTIEEETPQGKKSFYEVLIRTDEAHLERKGERLDIRPGMVAQVDIQTGERTLLSYLLKPLVKAKLY</sequence>
<accession>A0A1M7CLH3</accession>
<keyword evidence="6 9" id="KW-0812">Transmembrane</keyword>
<evidence type="ECO:0000313" key="13">
    <source>
        <dbReference type="EMBL" id="SHL68022.1"/>
    </source>
</evidence>
<evidence type="ECO:0000256" key="2">
    <source>
        <dbReference type="ARBA" id="ARBA00009477"/>
    </source>
</evidence>
<comment type="subcellular location">
    <subcellularLocation>
        <location evidence="1 9">Cell inner membrane</location>
        <topology evidence="1 9">Single-pass membrane protein</topology>
    </subcellularLocation>
</comment>
<evidence type="ECO:0000256" key="9">
    <source>
        <dbReference type="RuleBase" id="RU365093"/>
    </source>
</evidence>
<dbReference type="GO" id="GO:0009306">
    <property type="term" value="P:protein secretion"/>
    <property type="evidence" value="ECO:0007669"/>
    <property type="project" value="InterPro"/>
</dbReference>
<evidence type="ECO:0000256" key="6">
    <source>
        <dbReference type="ARBA" id="ARBA00022692"/>
    </source>
</evidence>
<keyword evidence="8 9" id="KW-0472">Membrane</keyword>
<reference evidence="12 15" key="2">
    <citation type="submission" date="2019-07" db="EMBL/GenBank/DDBJ databases">
        <title>Whole genome shotgun sequence of Halomonas cupida NBRC 102219.</title>
        <authorList>
            <person name="Hosoyama A."/>
            <person name="Uohara A."/>
            <person name="Ohji S."/>
            <person name="Ichikawa N."/>
        </authorList>
    </citation>
    <scope>NUCLEOTIDE SEQUENCE [LARGE SCALE GENOMIC DNA]</scope>
    <source>
        <strain evidence="12 15">NBRC 102219</strain>
    </source>
</reference>
<keyword evidence="3 9" id="KW-0813">Transport</keyword>
<dbReference type="GO" id="GO:0005886">
    <property type="term" value="C:plasma membrane"/>
    <property type="evidence" value="ECO:0007669"/>
    <property type="project" value="UniProtKB-SubCell"/>
</dbReference>
<dbReference type="InterPro" id="IPR006144">
    <property type="entry name" value="Secretion_HlyD_CS"/>
</dbReference>
<feature type="domain" description="AprE-like beta-barrel" evidence="11">
    <location>
        <begin position="289"/>
        <end position="381"/>
    </location>
</feature>
<protein>
    <recommendedName>
        <fullName evidence="9">Membrane fusion protein (MFP) family protein</fullName>
    </recommendedName>
</protein>
<dbReference type="NCBIfam" id="TIGR01843">
    <property type="entry name" value="type_I_hlyD"/>
    <property type="match status" value="1"/>
</dbReference>
<evidence type="ECO:0000256" key="4">
    <source>
        <dbReference type="ARBA" id="ARBA00022475"/>
    </source>
</evidence>
<organism evidence="13 14">
    <name type="scientific">Halomonas cupida</name>
    <dbReference type="NCBI Taxonomy" id="44933"/>
    <lineage>
        <taxon>Bacteria</taxon>
        <taxon>Pseudomonadati</taxon>
        <taxon>Pseudomonadota</taxon>
        <taxon>Gammaproteobacteria</taxon>
        <taxon>Oceanospirillales</taxon>
        <taxon>Halomonadaceae</taxon>
        <taxon>Halomonas</taxon>
    </lineage>
</organism>
<dbReference type="Proteomes" id="UP000184123">
    <property type="component" value="Unassembled WGS sequence"/>
</dbReference>
<feature type="domain" description="Multidrug resistance protein MdtA-like barrel-sandwich hybrid" evidence="10">
    <location>
        <begin position="72"/>
        <end position="279"/>
    </location>
</feature>
<dbReference type="EMBL" id="FRCA01000002">
    <property type="protein sequence ID" value="SHL68022.1"/>
    <property type="molecule type" value="Genomic_DNA"/>
</dbReference>
<dbReference type="PANTHER" id="PTHR30386">
    <property type="entry name" value="MEMBRANE FUSION SUBUNIT OF EMRAB-TOLC MULTIDRUG EFFLUX PUMP"/>
    <property type="match status" value="1"/>
</dbReference>
<dbReference type="InterPro" id="IPR050739">
    <property type="entry name" value="MFP"/>
</dbReference>
<evidence type="ECO:0000256" key="3">
    <source>
        <dbReference type="ARBA" id="ARBA00022448"/>
    </source>
</evidence>
<dbReference type="Proteomes" id="UP000321726">
    <property type="component" value="Unassembled WGS sequence"/>
</dbReference>
<evidence type="ECO:0000313" key="15">
    <source>
        <dbReference type="Proteomes" id="UP000321726"/>
    </source>
</evidence>
<evidence type="ECO:0000259" key="11">
    <source>
        <dbReference type="Pfam" id="PF26002"/>
    </source>
</evidence>
<dbReference type="Pfam" id="PF26002">
    <property type="entry name" value="Beta-barrel_AprE"/>
    <property type="match status" value="1"/>
</dbReference>
<dbReference type="PRINTS" id="PR01490">
    <property type="entry name" value="RTXTOXIND"/>
</dbReference>
<proteinExistence type="inferred from homology"/>
<dbReference type="Pfam" id="PF25917">
    <property type="entry name" value="BSH_RND"/>
    <property type="match status" value="1"/>
</dbReference>
<reference evidence="13 14" key="1">
    <citation type="submission" date="2016-11" db="EMBL/GenBank/DDBJ databases">
        <authorList>
            <person name="Jaros S."/>
            <person name="Januszkiewicz K."/>
            <person name="Wedrychowicz H."/>
        </authorList>
    </citation>
    <scope>NUCLEOTIDE SEQUENCE [LARGE SCALE GENOMIC DNA]</scope>
    <source>
        <strain evidence="13 14">DSM 4740</strain>
    </source>
</reference>
<dbReference type="InterPro" id="IPR058625">
    <property type="entry name" value="MdtA-like_BSH"/>
</dbReference>
<feature type="transmembrane region" description="Helical" evidence="9">
    <location>
        <begin position="33"/>
        <end position="53"/>
    </location>
</feature>
<evidence type="ECO:0000256" key="1">
    <source>
        <dbReference type="ARBA" id="ARBA00004377"/>
    </source>
</evidence>
<evidence type="ECO:0000256" key="8">
    <source>
        <dbReference type="ARBA" id="ARBA00023136"/>
    </source>
</evidence>
<gene>
    <name evidence="12" type="ORF">HCU01_40950</name>
    <name evidence="13" type="ORF">SAMN05660971_01141</name>
</gene>
<evidence type="ECO:0000256" key="5">
    <source>
        <dbReference type="ARBA" id="ARBA00022519"/>
    </source>
</evidence>
<dbReference type="PANTHER" id="PTHR30386:SF26">
    <property type="entry name" value="TRANSPORT PROTEIN COMB"/>
    <property type="match status" value="1"/>
</dbReference>
<dbReference type="AlphaFoldDB" id="A0A1M7CLH3"/>
<keyword evidence="5 9" id="KW-0997">Cell inner membrane</keyword>
<dbReference type="EMBL" id="BJXU01000190">
    <property type="protein sequence ID" value="GEN26146.1"/>
    <property type="molecule type" value="Genomic_DNA"/>
</dbReference>
<evidence type="ECO:0000256" key="7">
    <source>
        <dbReference type="ARBA" id="ARBA00022989"/>
    </source>
</evidence>
<keyword evidence="4 9" id="KW-1003">Cell membrane</keyword>